<comment type="subcellular location">
    <subcellularLocation>
        <location evidence="2">Periplasm</location>
    </subcellularLocation>
</comment>
<sequence>MSTPISAQSAQLAIDVRGLDALKLEARANTPAANKAVAQQFEALFLQIVLKTMRDASPREGLFDSEQSRMFESIHDQQLAQVLSSTGKGLGLAAMIEKQLAQLNTETEALPLSDLPLNPVAPSRPLNRLAPDLPLEPDAAATDLRSLEKALVGARAAAVGSATGSAAEPTETAEPIESTEPTAIAPGAPAGARSFIERVWPHALEASRATGIPAHFMVAQAALETGWGKAEPRLPDGSPSHNLFGIKAGRGWSGPVVEASTTEVVNGLAQRETARFRVYASHAEAFQDYARLLASSPRYADVLGTRDAVSFARGLQQAGYATDPLYATKLTRIIDGPTLRSGLQQG</sequence>
<comment type="similarity">
    <text evidence="3">In the N-terminal section; belongs to the FlgJ family.</text>
</comment>
<dbReference type="Proteomes" id="UP000243416">
    <property type="component" value="Unassembled WGS sequence"/>
</dbReference>
<keyword evidence="9" id="KW-0961">Cell wall biogenesis/degradation</keyword>
<dbReference type="GO" id="GO:0016798">
    <property type="term" value="F:hydrolase activity, acting on glycosyl bonds"/>
    <property type="evidence" value="ECO:0007669"/>
    <property type="project" value="UniProtKB-KW"/>
</dbReference>
<dbReference type="InterPro" id="IPR002901">
    <property type="entry name" value="MGlyc_endo_b_GlcNAc-like_dom"/>
</dbReference>
<evidence type="ECO:0000256" key="9">
    <source>
        <dbReference type="ARBA" id="ARBA00023316"/>
    </source>
</evidence>
<keyword evidence="12" id="KW-1185">Reference proteome</keyword>
<evidence type="ECO:0000313" key="11">
    <source>
        <dbReference type="EMBL" id="KYC29579.1"/>
    </source>
</evidence>
<evidence type="ECO:0000256" key="1">
    <source>
        <dbReference type="ARBA" id="ARBA00002954"/>
    </source>
</evidence>
<evidence type="ECO:0000256" key="7">
    <source>
        <dbReference type="ARBA" id="ARBA00022801"/>
    </source>
</evidence>
<evidence type="ECO:0000256" key="2">
    <source>
        <dbReference type="ARBA" id="ARBA00004418"/>
    </source>
</evidence>
<dbReference type="InterPro" id="IPR019301">
    <property type="entry name" value="Flagellar_prot_FlgJ_N"/>
</dbReference>
<keyword evidence="8" id="KW-0326">Glycosidase</keyword>
<evidence type="ECO:0000256" key="6">
    <source>
        <dbReference type="ARBA" id="ARBA00022764"/>
    </source>
</evidence>
<dbReference type="RefSeq" id="WP_067170723.1">
    <property type="nucleotide sequence ID" value="NZ_LFZK01000001.1"/>
</dbReference>
<dbReference type="OrthoDB" id="289937at2"/>
<evidence type="ECO:0000256" key="3">
    <source>
        <dbReference type="ARBA" id="ARBA00006880"/>
    </source>
</evidence>
<dbReference type="Pfam" id="PF01832">
    <property type="entry name" value="Glucosaminidase"/>
    <property type="match status" value="1"/>
</dbReference>
<dbReference type="Gene3D" id="1.10.530.10">
    <property type="match status" value="1"/>
</dbReference>
<dbReference type="GO" id="GO:0071973">
    <property type="term" value="P:bacterial-type flagellum-dependent cell motility"/>
    <property type="evidence" value="ECO:0007669"/>
    <property type="project" value="TreeGrafter"/>
</dbReference>
<dbReference type="AlphaFoldDB" id="A0A656ZD06"/>
<dbReference type="SMART" id="SM00047">
    <property type="entry name" value="LYZ2"/>
    <property type="match status" value="1"/>
</dbReference>
<keyword evidence="7" id="KW-0378">Hydrolase</keyword>
<proteinExistence type="inferred from homology"/>
<dbReference type="NCBIfam" id="TIGR02541">
    <property type="entry name" value="flagell_FlgJ"/>
    <property type="match status" value="1"/>
</dbReference>
<dbReference type="PANTHER" id="PTHR33308:SF9">
    <property type="entry name" value="PEPTIDOGLYCAN HYDROLASE FLGJ"/>
    <property type="match status" value="1"/>
</dbReference>
<dbReference type="InterPro" id="IPR051056">
    <property type="entry name" value="Glycosyl_Hydrolase_73"/>
</dbReference>
<reference evidence="11 12" key="1">
    <citation type="journal article" date="2016" name="ISME J.">
        <title>Integrated multi-omics analyses reveal the biochemical mechanisms and phylogenetic relevance of anaerobic androgen biodegradation in the environment.</title>
        <authorList>
            <person name="Yang F.C."/>
            <person name="Chen Y.L."/>
            <person name="Tang S.L."/>
            <person name="Yu C.P."/>
            <person name="Wang P.H."/>
            <person name="Ismail W."/>
            <person name="Wang C.H."/>
            <person name="Ding J.Y."/>
            <person name="Yang C.Y."/>
            <person name="Yang C.Y."/>
            <person name="Chiang Y.R."/>
        </authorList>
    </citation>
    <scope>NUCLEOTIDE SEQUENCE [LARGE SCALE GENOMIC DNA]</scope>
    <source>
        <strain evidence="11 12">DSM 13999</strain>
    </source>
</reference>
<comment type="similarity">
    <text evidence="4">In the C-terminal section; belongs to the glycosyl hydrolase 73 family.</text>
</comment>
<dbReference type="PANTHER" id="PTHR33308">
    <property type="entry name" value="PEPTIDOGLYCAN HYDROLASE FLGJ"/>
    <property type="match status" value="1"/>
</dbReference>
<dbReference type="InterPro" id="IPR013377">
    <property type="entry name" value="FlgJ"/>
</dbReference>
<organism evidence="11 12">
    <name type="scientific">Sterolibacterium denitrificans</name>
    <dbReference type="NCBI Taxonomy" id="157592"/>
    <lineage>
        <taxon>Bacteria</taxon>
        <taxon>Pseudomonadati</taxon>
        <taxon>Pseudomonadota</taxon>
        <taxon>Betaproteobacteria</taxon>
        <taxon>Nitrosomonadales</taxon>
        <taxon>Sterolibacteriaceae</taxon>
        <taxon>Sterolibacterium</taxon>
    </lineage>
</organism>
<dbReference type="GO" id="GO:0042597">
    <property type="term" value="C:periplasmic space"/>
    <property type="evidence" value="ECO:0007669"/>
    <property type="project" value="UniProtKB-SubCell"/>
</dbReference>
<evidence type="ECO:0000256" key="8">
    <source>
        <dbReference type="ARBA" id="ARBA00023295"/>
    </source>
</evidence>
<dbReference type="GO" id="GO:0004040">
    <property type="term" value="F:amidase activity"/>
    <property type="evidence" value="ECO:0007669"/>
    <property type="project" value="InterPro"/>
</dbReference>
<evidence type="ECO:0000256" key="4">
    <source>
        <dbReference type="ARBA" id="ARBA00007974"/>
    </source>
</evidence>
<dbReference type="PRINTS" id="PR01002">
    <property type="entry name" value="FLGFLGJ"/>
</dbReference>
<keyword evidence="6" id="KW-0574">Periplasm</keyword>
<evidence type="ECO:0000313" key="12">
    <source>
        <dbReference type="Proteomes" id="UP000243416"/>
    </source>
</evidence>
<dbReference type="Gene3D" id="2.10.70.40">
    <property type="entry name" value="peptidoglycan hydrolase"/>
    <property type="match status" value="1"/>
</dbReference>
<protein>
    <recommendedName>
        <fullName evidence="5">Peptidoglycan hydrolase FlgJ</fullName>
    </recommendedName>
    <alternativeName>
        <fullName evidence="10">Muramidase FlgJ</fullName>
    </alternativeName>
</protein>
<dbReference type="GO" id="GO:0071555">
    <property type="term" value="P:cell wall organization"/>
    <property type="evidence" value="ECO:0007669"/>
    <property type="project" value="UniProtKB-KW"/>
</dbReference>
<accession>A0A656ZD06</accession>
<dbReference type="Pfam" id="PF10135">
    <property type="entry name" value="Rod-binding"/>
    <property type="match status" value="1"/>
</dbReference>
<comment type="caution">
    <text evidence="11">The sequence shown here is derived from an EMBL/GenBank/DDBJ whole genome shotgun (WGS) entry which is preliminary data.</text>
</comment>
<dbReference type="GO" id="GO:0044780">
    <property type="term" value="P:bacterial-type flagellum assembly"/>
    <property type="evidence" value="ECO:0007669"/>
    <property type="project" value="InterPro"/>
</dbReference>
<name>A0A656ZD06_9PROT</name>
<comment type="function">
    <text evidence="1">Flagellum-specific muramidase which hydrolyzes the peptidoglycan layer to assemble the rod structure in the periplasmic space.</text>
</comment>
<evidence type="ECO:0000256" key="10">
    <source>
        <dbReference type="ARBA" id="ARBA00030835"/>
    </source>
</evidence>
<gene>
    <name evidence="11" type="ORF">ACY05_01925</name>
</gene>
<dbReference type="EMBL" id="LFZK01000001">
    <property type="protein sequence ID" value="KYC29579.1"/>
    <property type="molecule type" value="Genomic_DNA"/>
</dbReference>
<evidence type="ECO:0000256" key="5">
    <source>
        <dbReference type="ARBA" id="ARBA00013433"/>
    </source>
</evidence>